<dbReference type="GO" id="GO:0006950">
    <property type="term" value="P:response to stress"/>
    <property type="evidence" value="ECO:0007669"/>
    <property type="project" value="TreeGrafter"/>
</dbReference>
<organism evidence="2 3">
    <name type="scientific">Aquipseudomonas ullengensis</name>
    <dbReference type="NCBI Taxonomy" id="2759166"/>
    <lineage>
        <taxon>Bacteria</taxon>
        <taxon>Pseudomonadati</taxon>
        <taxon>Pseudomonadota</taxon>
        <taxon>Gammaproteobacteria</taxon>
        <taxon>Pseudomonadales</taxon>
        <taxon>Pseudomonadaceae</taxon>
        <taxon>Aquipseudomonas</taxon>
    </lineage>
</organism>
<dbReference type="PANTHER" id="PTHR33164">
    <property type="entry name" value="TRANSCRIPTIONAL REGULATOR, MARR FAMILY"/>
    <property type="match status" value="1"/>
</dbReference>
<dbReference type="Pfam" id="PF01047">
    <property type="entry name" value="MarR"/>
    <property type="match status" value="1"/>
</dbReference>
<evidence type="ECO:0000259" key="1">
    <source>
        <dbReference type="PROSITE" id="PS50995"/>
    </source>
</evidence>
<dbReference type="InterPro" id="IPR000835">
    <property type="entry name" value="HTH_MarR-typ"/>
</dbReference>
<dbReference type="PRINTS" id="PR00598">
    <property type="entry name" value="HTHMARR"/>
</dbReference>
<dbReference type="PANTHER" id="PTHR33164:SF89">
    <property type="entry name" value="MARR FAMILY REGULATORY PROTEIN"/>
    <property type="match status" value="1"/>
</dbReference>
<dbReference type="InterPro" id="IPR039422">
    <property type="entry name" value="MarR/SlyA-like"/>
</dbReference>
<dbReference type="InterPro" id="IPR036388">
    <property type="entry name" value="WH-like_DNA-bd_sf"/>
</dbReference>
<dbReference type="Gene3D" id="1.10.10.10">
    <property type="entry name" value="Winged helix-like DNA-binding domain superfamily/Winged helix DNA-binding domain"/>
    <property type="match status" value="1"/>
</dbReference>
<reference evidence="2 3" key="1">
    <citation type="submission" date="2020-08" db="EMBL/GenBank/DDBJ databases">
        <authorList>
            <person name="Kim C.M."/>
        </authorList>
    </citation>
    <scope>NUCLEOTIDE SEQUENCE [LARGE SCALE GENOMIC DNA]</scope>
    <source>
        <strain evidence="2 3">UL070</strain>
    </source>
</reference>
<comment type="caution">
    <text evidence="2">The sequence shown here is derived from an EMBL/GenBank/DDBJ whole genome shotgun (WGS) entry which is preliminary data.</text>
</comment>
<dbReference type="InterPro" id="IPR036390">
    <property type="entry name" value="WH_DNA-bd_sf"/>
</dbReference>
<dbReference type="AlphaFoldDB" id="A0A7W4LNZ0"/>
<accession>A0A7W4LNZ0</accession>
<dbReference type="PROSITE" id="PS50995">
    <property type="entry name" value="HTH_MARR_2"/>
    <property type="match status" value="1"/>
</dbReference>
<sequence length="155" mass="17164">MPRQPKTTPPPALEEPLDTALNSLVGYVMRRAQMKITQHLTSQLEQHDIRPAQFTALSIIEQSPGLMQADLAKALAIEPPQAVLMINKLESRGLAMRVRSNPDKRSYGLFLSKAGEQLLKQLKEIAAQSDVDSTAALSAVEREQLLALLHKLYRG</sequence>
<evidence type="ECO:0000313" key="2">
    <source>
        <dbReference type="EMBL" id="MBB2496671.1"/>
    </source>
</evidence>
<keyword evidence="3" id="KW-1185">Reference proteome</keyword>
<feature type="domain" description="HTH marR-type" evidence="1">
    <location>
        <begin position="22"/>
        <end position="154"/>
    </location>
</feature>
<dbReference type="EMBL" id="JACJUD010000005">
    <property type="protein sequence ID" value="MBB2496671.1"/>
    <property type="molecule type" value="Genomic_DNA"/>
</dbReference>
<dbReference type="SMART" id="SM00347">
    <property type="entry name" value="HTH_MARR"/>
    <property type="match status" value="1"/>
</dbReference>
<evidence type="ECO:0000313" key="3">
    <source>
        <dbReference type="Proteomes" id="UP000542720"/>
    </source>
</evidence>
<dbReference type="GO" id="GO:0003700">
    <property type="term" value="F:DNA-binding transcription factor activity"/>
    <property type="evidence" value="ECO:0007669"/>
    <property type="project" value="InterPro"/>
</dbReference>
<gene>
    <name evidence="2" type="ORF">H3H51_16735</name>
</gene>
<dbReference type="RefSeq" id="WP_183090198.1">
    <property type="nucleotide sequence ID" value="NZ_JACJUD010000005.1"/>
</dbReference>
<name>A0A7W4LNZ0_9GAMM</name>
<protein>
    <submittedName>
        <fullName evidence="2">MarR family transcriptional regulator</fullName>
    </submittedName>
</protein>
<dbReference type="Proteomes" id="UP000542720">
    <property type="component" value="Unassembled WGS sequence"/>
</dbReference>
<proteinExistence type="predicted"/>
<dbReference type="SUPFAM" id="SSF46785">
    <property type="entry name" value="Winged helix' DNA-binding domain"/>
    <property type="match status" value="1"/>
</dbReference>